<dbReference type="PANTHER" id="PTHR48081">
    <property type="entry name" value="AB HYDROLASE SUPERFAMILY PROTEIN C4A8.06C"/>
    <property type="match status" value="1"/>
</dbReference>
<dbReference type="InterPro" id="IPR029058">
    <property type="entry name" value="AB_hydrolase_fold"/>
</dbReference>
<dbReference type="InterPro" id="IPR050300">
    <property type="entry name" value="GDXG_lipolytic_enzyme"/>
</dbReference>
<protein>
    <submittedName>
        <fullName evidence="3">Alpha/beta hydrolase</fullName>
    </submittedName>
</protein>
<proteinExistence type="predicted"/>
<feature type="domain" description="Alpha/beta hydrolase fold-3" evidence="2">
    <location>
        <begin position="76"/>
        <end position="281"/>
    </location>
</feature>
<gene>
    <name evidence="3" type="ORF">ACFOSU_15260</name>
</gene>
<keyword evidence="4" id="KW-1185">Reference proteome</keyword>
<dbReference type="Proteomes" id="UP001595462">
    <property type="component" value="Unassembled WGS sequence"/>
</dbReference>
<dbReference type="Pfam" id="PF07859">
    <property type="entry name" value="Abhydrolase_3"/>
    <property type="match status" value="1"/>
</dbReference>
<dbReference type="InterPro" id="IPR013094">
    <property type="entry name" value="AB_hydrolase_3"/>
</dbReference>
<evidence type="ECO:0000256" key="1">
    <source>
        <dbReference type="ARBA" id="ARBA00022801"/>
    </source>
</evidence>
<sequence length="315" mass="33570">MPLDPQAREFLQRLDAMGGPPIHELSPTELRATLASISGGTPEPVAAQTEHVATGPNGDIPLRVYTPAGHGPFPALIYFHGGGWVAGNLDSVETACTILANRASAVVISVDYRLAPEHPFPAPVLDCHAATRWVAEHAADLNIDAARIAVGGDSAGGNIAAVVAILARDHGGPNIAFQLLFYPATDHDAQTASCRDNGEGYYLTTELMRWFWNHYLGDGDGRDPRASPLRIEDATNLPPAFIITAEFDPLRDEGEAYADLLSAAGNAVTLHRYDGQIHGFVTRCFIMDAGITALEDAAAHLRAALEAPSLKQAER</sequence>
<evidence type="ECO:0000313" key="4">
    <source>
        <dbReference type="Proteomes" id="UP001595462"/>
    </source>
</evidence>
<dbReference type="SUPFAM" id="SSF53474">
    <property type="entry name" value="alpha/beta-Hydrolases"/>
    <property type="match status" value="1"/>
</dbReference>
<accession>A0ABV7ETE6</accession>
<dbReference type="EMBL" id="JBHRSS010000007">
    <property type="protein sequence ID" value="MFC3105239.1"/>
    <property type="molecule type" value="Genomic_DNA"/>
</dbReference>
<reference evidence="4" key="1">
    <citation type="journal article" date="2019" name="Int. J. Syst. Evol. Microbiol.">
        <title>The Global Catalogue of Microorganisms (GCM) 10K type strain sequencing project: providing services to taxonomists for standard genome sequencing and annotation.</title>
        <authorList>
            <consortium name="The Broad Institute Genomics Platform"/>
            <consortium name="The Broad Institute Genome Sequencing Center for Infectious Disease"/>
            <person name="Wu L."/>
            <person name="Ma J."/>
        </authorList>
    </citation>
    <scope>NUCLEOTIDE SEQUENCE [LARGE SCALE GENOMIC DNA]</scope>
    <source>
        <strain evidence="4">KCTC 52640</strain>
    </source>
</reference>
<dbReference type="GO" id="GO:0016787">
    <property type="term" value="F:hydrolase activity"/>
    <property type="evidence" value="ECO:0007669"/>
    <property type="project" value="UniProtKB-KW"/>
</dbReference>
<dbReference type="Gene3D" id="3.40.50.1820">
    <property type="entry name" value="alpha/beta hydrolase"/>
    <property type="match status" value="1"/>
</dbReference>
<evidence type="ECO:0000259" key="2">
    <source>
        <dbReference type="Pfam" id="PF07859"/>
    </source>
</evidence>
<name>A0ABV7ETE6_9GAMM</name>
<comment type="caution">
    <text evidence="3">The sequence shown here is derived from an EMBL/GenBank/DDBJ whole genome shotgun (WGS) entry which is preliminary data.</text>
</comment>
<organism evidence="3 4">
    <name type="scientific">Salinisphaera aquimarina</name>
    <dbReference type="NCBI Taxonomy" id="2094031"/>
    <lineage>
        <taxon>Bacteria</taxon>
        <taxon>Pseudomonadati</taxon>
        <taxon>Pseudomonadota</taxon>
        <taxon>Gammaproteobacteria</taxon>
        <taxon>Salinisphaerales</taxon>
        <taxon>Salinisphaeraceae</taxon>
        <taxon>Salinisphaera</taxon>
    </lineage>
</organism>
<dbReference type="RefSeq" id="WP_380690799.1">
    <property type="nucleotide sequence ID" value="NZ_JBHRSS010000007.1"/>
</dbReference>
<keyword evidence="1 3" id="KW-0378">Hydrolase</keyword>
<evidence type="ECO:0000313" key="3">
    <source>
        <dbReference type="EMBL" id="MFC3105239.1"/>
    </source>
</evidence>
<dbReference type="PANTHER" id="PTHR48081:SF8">
    <property type="entry name" value="ALPHA_BETA HYDROLASE FOLD-3 DOMAIN-CONTAINING PROTEIN-RELATED"/>
    <property type="match status" value="1"/>
</dbReference>